<protein>
    <submittedName>
        <fullName evidence="2">Oxidase EvaA</fullName>
    </submittedName>
</protein>
<gene>
    <name evidence="2" type="ORF">SAMN04489727_4406</name>
</gene>
<dbReference type="STRING" id="208445.SAMN04489727_4406"/>
<organism evidence="2 3">
    <name type="scientific">Amycolatopsis tolypomycina</name>
    <dbReference type="NCBI Taxonomy" id="208445"/>
    <lineage>
        <taxon>Bacteria</taxon>
        <taxon>Bacillati</taxon>
        <taxon>Actinomycetota</taxon>
        <taxon>Actinomycetes</taxon>
        <taxon>Pseudonocardiales</taxon>
        <taxon>Pseudonocardiaceae</taxon>
        <taxon>Amycolatopsis</taxon>
    </lineage>
</organism>
<accession>A0A1H4TYA2</accession>
<dbReference type="InterPro" id="IPR038153">
    <property type="entry name" value="EvaA-like_sf"/>
</dbReference>
<dbReference type="Proteomes" id="UP000199622">
    <property type="component" value="Unassembled WGS sequence"/>
</dbReference>
<sequence>MPTATSTGLLRHTDASLPARVAESAAAADGVLTHREVLAWLENRRPHHAQRVRRIAFDELAGWGFDPATGDLAHTSGRFFSVAGLRVRSDFGPVREWSQPIIHQPEIGILGIAVREIGGVLHFLMQAKAEPGNPNGVQLAPTVQATRSNYTRVHGGRAVPYLEHFAAADPRHVIADVLQSEQGAWFYRKRNRNMVVAVGPEVEAGDDFRWLTLGQLHRLLHLDNVVNMDARTVLSCLPAVVDPAAGSLHTTAEVLSWITRMRTEHELVTERVPLREIERWHRTDTAIAHESGRFFSVVAVDVQAGCREVASWQQPLLEPHGTGIVALLVKRFDGVLHALINARVEPGYLDVVELAPTVQCVPENYRHLPAGSMPPYVDLVRSRRPERTWFDVELSEEGGRFHDARSRYVILEVDEGFPVRPDGQFQWLTPSQLTVLLQHRHYLNVQARTLVAALRALT</sequence>
<dbReference type="GO" id="GO:0016829">
    <property type="term" value="F:lyase activity"/>
    <property type="evidence" value="ECO:0007669"/>
    <property type="project" value="InterPro"/>
</dbReference>
<evidence type="ECO:0000259" key="1">
    <source>
        <dbReference type="Pfam" id="PF03559"/>
    </source>
</evidence>
<evidence type="ECO:0000313" key="3">
    <source>
        <dbReference type="Proteomes" id="UP000199622"/>
    </source>
</evidence>
<proteinExistence type="predicted"/>
<dbReference type="AlphaFoldDB" id="A0A1H4TYA2"/>
<dbReference type="InterPro" id="IPR005212">
    <property type="entry name" value="EvaA-like"/>
</dbReference>
<keyword evidence="3" id="KW-1185">Reference proteome</keyword>
<feature type="domain" description="dTDP-4-dehydro-6-deoxy-alpha-D-glucopyranose 2,3-dehydratase" evidence="1">
    <location>
        <begin position="35"/>
        <end position="237"/>
    </location>
</feature>
<evidence type="ECO:0000313" key="2">
    <source>
        <dbReference type="EMBL" id="SEC61466.1"/>
    </source>
</evidence>
<dbReference type="RefSeq" id="WP_091310273.1">
    <property type="nucleotide sequence ID" value="NZ_FNSO01000004.1"/>
</dbReference>
<dbReference type="OrthoDB" id="9814961at2"/>
<dbReference type="Gene3D" id="3.90.79.40">
    <property type="entry name" value="EvaA sugar 2,3-dehydratase subunit"/>
    <property type="match status" value="2"/>
</dbReference>
<feature type="domain" description="dTDP-4-dehydro-6-deoxy-alpha-D-glucopyranose 2,3-dehydratase" evidence="1">
    <location>
        <begin position="251"/>
        <end position="454"/>
    </location>
</feature>
<dbReference type="Pfam" id="PF03559">
    <property type="entry name" value="Hexose_dehydrat"/>
    <property type="match status" value="2"/>
</dbReference>
<dbReference type="EMBL" id="FNSO01000004">
    <property type="protein sequence ID" value="SEC61466.1"/>
    <property type="molecule type" value="Genomic_DNA"/>
</dbReference>
<name>A0A1H4TYA2_9PSEU</name>
<reference evidence="3" key="1">
    <citation type="submission" date="2016-10" db="EMBL/GenBank/DDBJ databases">
        <authorList>
            <person name="Varghese N."/>
            <person name="Submissions S."/>
        </authorList>
    </citation>
    <scope>NUCLEOTIDE SEQUENCE [LARGE SCALE GENOMIC DNA]</scope>
    <source>
        <strain evidence="3">DSM 44544</strain>
    </source>
</reference>